<keyword evidence="4 7" id="KW-0378">Hydrolase</keyword>
<evidence type="ECO:0000256" key="2">
    <source>
        <dbReference type="ARBA" id="ARBA00005582"/>
    </source>
</evidence>
<dbReference type="RefSeq" id="WP_156683584.1">
    <property type="nucleotide sequence ID" value="NZ_CABWIB010000001.1"/>
</dbReference>
<evidence type="ECO:0000259" key="6">
    <source>
        <dbReference type="PROSITE" id="PS51462"/>
    </source>
</evidence>
<dbReference type="InterPro" id="IPR015797">
    <property type="entry name" value="NUDIX_hydrolase-like_dom_sf"/>
</dbReference>
<dbReference type="EMBL" id="CABWIB010000001">
    <property type="protein sequence ID" value="VWL85604.1"/>
    <property type="molecule type" value="Genomic_DNA"/>
</dbReference>
<protein>
    <submittedName>
        <fullName evidence="7">NUDIX hydrolase</fullName>
    </submittedName>
</protein>
<dbReference type="GO" id="GO:0016818">
    <property type="term" value="F:hydrolase activity, acting on acid anhydrides, in phosphorus-containing anhydrides"/>
    <property type="evidence" value="ECO:0007669"/>
    <property type="project" value="TreeGrafter"/>
</dbReference>
<dbReference type="GO" id="GO:0046872">
    <property type="term" value="F:metal ion binding"/>
    <property type="evidence" value="ECO:0007669"/>
    <property type="project" value="UniProtKB-KW"/>
</dbReference>
<accession>A0A6I8MES9</accession>
<dbReference type="Pfam" id="PF00293">
    <property type="entry name" value="NUDIX"/>
    <property type="match status" value="1"/>
</dbReference>
<reference evidence="7 8" key="1">
    <citation type="submission" date="2019-10" db="EMBL/GenBank/DDBJ databases">
        <authorList>
            <person name="Blom J."/>
        </authorList>
    </citation>
    <scope>NUCLEOTIDE SEQUENCE [LARGE SCALE GENOMIC DNA]</scope>
    <source>
        <strain evidence="7 8">ES3154-GLU</strain>
    </source>
</reference>
<feature type="domain" description="Nudix hydrolase" evidence="6">
    <location>
        <begin position="1"/>
        <end position="131"/>
    </location>
</feature>
<comment type="cofactor">
    <cofactor evidence="1">
        <name>Mg(2+)</name>
        <dbReference type="ChEBI" id="CHEBI:18420"/>
    </cofactor>
</comment>
<dbReference type="CDD" id="cd18875">
    <property type="entry name" value="NUDIX_Hydrolase"/>
    <property type="match status" value="1"/>
</dbReference>
<dbReference type="PROSITE" id="PS51462">
    <property type="entry name" value="NUDIX"/>
    <property type="match status" value="1"/>
</dbReference>
<dbReference type="InterPro" id="IPR000086">
    <property type="entry name" value="NUDIX_hydrolase_dom"/>
</dbReference>
<keyword evidence="5" id="KW-0460">Magnesium</keyword>
<dbReference type="GO" id="GO:0005737">
    <property type="term" value="C:cytoplasm"/>
    <property type="evidence" value="ECO:0007669"/>
    <property type="project" value="TreeGrafter"/>
</dbReference>
<evidence type="ECO:0000256" key="3">
    <source>
        <dbReference type="ARBA" id="ARBA00022723"/>
    </source>
</evidence>
<evidence type="ECO:0000256" key="4">
    <source>
        <dbReference type="ARBA" id="ARBA00022801"/>
    </source>
</evidence>
<dbReference type="Gene3D" id="3.90.79.10">
    <property type="entry name" value="Nucleoside Triphosphate Pyrophosphohydrolase"/>
    <property type="match status" value="1"/>
</dbReference>
<keyword evidence="8" id="KW-1185">Reference proteome</keyword>
<evidence type="ECO:0000256" key="1">
    <source>
        <dbReference type="ARBA" id="ARBA00001946"/>
    </source>
</evidence>
<dbReference type="PANTHER" id="PTHR43758">
    <property type="entry name" value="7,8-DIHYDRO-8-OXOGUANINE TRIPHOSPHATASE"/>
    <property type="match status" value="1"/>
</dbReference>
<evidence type="ECO:0000313" key="8">
    <source>
        <dbReference type="Proteomes" id="UP000419017"/>
    </source>
</evidence>
<dbReference type="SUPFAM" id="SSF55811">
    <property type="entry name" value="Nudix"/>
    <property type="match status" value="1"/>
</dbReference>
<evidence type="ECO:0000313" key="7">
    <source>
        <dbReference type="EMBL" id="VWL85604.1"/>
    </source>
</evidence>
<keyword evidence="3" id="KW-0479">Metal-binding</keyword>
<dbReference type="Proteomes" id="UP000419017">
    <property type="component" value="Unassembled WGS sequence"/>
</dbReference>
<comment type="similarity">
    <text evidence="2">Belongs to the Nudix hydrolase family.</text>
</comment>
<sequence length="151" mass="17929">MAREEVCILTNMCMIYDENRILVLDRKKSDWNGITFPGGHVEFKESFVDSVIREVKEETGLTITDVKLCGLKQFTHKMGNYRYIVFLYKTDKYEGELKSSCEGEVFWIEKSSLKEYKLADGFLEMFEVFENDNLSENYHWFSENNWKVQNK</sequence>
<dbReference type="PANTHER" id="PTHR43758:SF2">
    <property type="entry name" value="OXIDIZED PURINE NUCLEOSIDE TRIPHOSPHATE HYDROLASE"/>
    <property type="match status" value="1"/>
</dbReference>
<evidence type="ECO:0000256" key="5">
    <source>
        <dbReference type="ARBA" id="ARBA00022842"/>
    </source>
</evidence>
<proteinExistence type="inferred from homology"/>
<name>A0A6I8MES9_9FUSO</name>
<organism evidence="7 8">
    <name type="scientific">Oceanivirga miroungae</name>
    <dbReference type="NCBI Taxonomy" id="1130046"/>
    <lineage>
        <taxon>Bacteria</taxon>
        <taxon>Fusobacteriati</taxon>
        <taxon>Fusobacteriota</taxon>
        <taxon>Fusobacteriia</taxon>
        <taxon>Fusobacteriales</taxon>
        <taxon>Leptotrichiaceae</taxon>
        <taxon>Oceanivirga</taxon>
    </lineage>
</organism>
<dbReference type="AlphaFoldDB" id="A0A6I8MES9"/>
<gene>
    <name evidence="7" type="ORF">OMES3154_00890</name>
</gene>